<dbReference type="OrthoDB" id="965844at2"/>
<dbReference type="RefSeq" id="WP_092456619.1">
    <property type="nucleotide sequence ID" value="NZ_FPCJ01000001.1"/>
</dbReference>
<protein>
    <submittedName>
        <fullName evidence="2">PAS fold-containing protein</fullName>
    </submittedName>
</protein>
<dbReference type="EMBL" id="FPCJ01000001">
    <property type="protein sequence ID" value="SFV28093.1"/>
    <property type="molecule type" value="Genomic_DNA"/>
</dbReference>
<dbReference type="InterPro" id="IPR013655">
    <property type="entry name" value="PAS_fold_3"/>
</dbReference>
<proteinExistence type="predicted"/>
<organism evidence="2 3">
    <name type="scientific">Thermoflavifilum thermophilum</name>
    <dbReference type="NCBI Taxonomy" id="1393122"/>
    <lineage>
        <taxon>Bacteria</taxon>
        <taxon>Pseudomonadati</taxon>
        <taxon>Bacteroidota</taxon>
        <taxon>Chitinophagia</taxon>
        <taxon>Chitinophagales</taxon>
        <taxon>Chitinophagaceae</taxon>
        <taxon>Thermoflavifilum</taxon>
    </lineage>
</organism>
<dbReference type="Pfam" id="PF08447">
    <property type="entry name" value="PAS_3"/>
    <property type="match status" value="1"/>
</dbReference>
<evidence type="ECO:0000313" key="3">
    <source>
        <dbReference type="Proteomes" id="UP000199537"/>
    </source>
</evidence>
<evidence type="ECO:0000259" key="1">
    <source>
        <dbReference type="Pfam" id="PF08447"/>
    </source>
</evidence>
<dbReference type="InterPro" id="IPR035965">
    <property type="entry name" value="PAS-like_dom_sf"/>
</dbReference>
<keyword evidence="3" id="KW-1185">Reference proteome</keyword>
<evidence type="ECO:0000313" key="2">
    <source>
        <dbReference type="EMBL" id="SFV28093.1"/>
    </source>
</evidence>
<dbReference type="Gene3D" id="3.30.450.20">
    <property type="entry name" value="PAS domain"/>
    <property type="match status" value="1"/>
</dbReference>
<dbReference type="CDD" id="cd00130">
    <property type="entry name" value="PAS"/>
    <property type="match status" value="1"/>
</dbReference>
<dbReference type="SUPFAM" id="SSF55785">
    <property type="entry name" value="PYP-like sensor domain (PAS domain)"/>
    <property type="match status" value="1"/>
</dbReference>
<dbReference type="AlphaFoldDB" id="A0A1I7N0B1"/>
<dbReference type="InterPro" id="IPR000014">
    <property type="entry name" value="PAS"/>
</dbReference>
<accession>A0A1I7N0B1</accession>
<name>A0A1I7N0B1_9BACT</name>
<sequence>MKPDTEISSSIHSWLQVLNRIPALVYISHNLLKTICWCNAFMERQTGYTLSEISKMGPDFFRCVMHPDDFHLAYEAQRYFERGGRMFTGCCRIRFKNVKQWEWFYGTALPFPGNKKSHLILCVFVQIPHQTHTLHQLIQMFKDILQYNHRSLLGVLTNREHDQLDLDSLISLLYLCC</sequence>
<gene>
    <name evidence="2" type="ORF">SAMN05660895_0255</name>
</gene>
<dbReference type="Proteomes" id="UP000199537">
    <property type="component" value="Unassembled WGS sequence"/>
</dbReference>
<feature type="domain" description="PAS fold-3" evidence="1">
    <location>
        <begin position="38"/>
        <end position="119"/>
    </location>
</feature>
<dbReference type="STRING" id="1393122.SAMN05660895_0255"/>
<reference evidence="3" key="1">
    <citation type="submission" date="2016-10" db="EMBL/GenBank/DDBJ databases">
        <authorList>
            <person name="Varghese N."/>
            <person name="Submissions S."/>
        </authorList>
    </citation>
    <scope>NUCLEOTIDE SEQUENCE [LARGE SCALE GENOMIC DNA]</scope>
    <source>
        <strain evidence="3">DSM 14807</strain>
    </source>
</reference>